<dbReference type="Gene3D" id="3.40.50.880">
    <property type="match status" value="1"/>
</dbReference>
<keyword evidence="1" id="KW-0472">Membrane</keyword>
<dbReference type="InterPro" id="IPR029062">
    <property type="entry name" value="Class_I_gatase-like"/>
</dbReference>
<protein>
    <submittedName>
        <fullName evidence="2">Uncharacterized protein</fullName>
    </submittedName>
</protein>
<feature type="transmembrane region" description="Helical" evidence="1">
    <location>
        <begin position="374"/>
        <end position="396"/>
    </location>
</feature>
<evidence type="ECO:0000313" key="3">
    <source>
        <dbReference type="Proteomes" id="UP000700212"/>
    </source>
</evidence>
<reference evidence="2" key="2">
    <citation type="submission" date="2021-09" db="EMBL/GenBank/DDBJ databases">
        <authorList>
            <person name="Gilroy R."/>
        </authorList>
    </citation>
    <scope>NUCLEOTIDE SEQUENCE</scope>
    <source>
        <strain evidence="2">CHK160-4876</strain>
    </source>
</reference>
<dbReference type="SUPFAM" id="SSF52317">
    <property type="entry name" value="Class I glutamine amidotransferase-like"/>
    <property type="match status" value="1"/>
</dbReference>
<keyword evidence="1" id="KW-1133">Transmembrane helix</keyword>
<dbReference type="CDD" id="cd03143">
    <property type="entry name" value="A4_beta-galactosidase_middle_domain"/>
    <property type="match status" value="1"/>
</dbReference>
<comment type="caution">
    <text evidence="2">The sequence shown here is derived from an EMBL/GenBank/DDBJ whole genome shotgun (WGS) entry which is preliminary data.</text>
</comment>
<reference evidence="2" key="1">
    <citation type="journal article" date="2021" name="PeerJ">
        <title>Extensive microbial diversity within the chicken gut microbiome revealed by metagenomics and culture.</title>
        <authorList>
            <person name="Gilroy R."/>
            <person name="Ravi A."/>
            <person name="Getino M."/>
            <person name="Pursley I."/>
            <person name="Horton D.L."/>
            <person name="Alikhan N.F."/>
            <person name="Baker D."/>
            <person name="Gharbi K."/>
            <person name="Hall N."/>
            <person name="Watson M."/>
            <person name="Adriaenssens E.M."/>
            <person name="Foster-Nyarko E."/>
            <person name="Jarju S."/>
            <person name="Secka A."/>
            <person name="Antonio M."/>
            <person name="Oren A."/>
            <person name="Chaudhuri R.R."/>
            <person name="La Ragione R."/>
            <person name="Hildebrand F."/>
            <person name="Pallen M.J."/>
        </authorList>
    </citation>
    <scope>NUCLEOTIDE SEQUENCE</scope>
    <source>
        <strain evidence="2">CHK160-4876</strain>
    </source>
</reference>
<evidence type="ECO:0000256" key="1">
    <source>
        <dbReference type="SAM" id="Phobius"/>
    </source>
</evidence>
<feature type="transmembrane region" description="Helical" evidence="1">
    <location>
        <begin position="347"/>
        <end position="367"/>
    </location>
</feature>
<keyword evidence="1" id="KW-0812">Transmembrane</keyword>
<gene>
    <name evidence="2" type="ORF">K8V30_07445</name>
</gene>
<dbReference type="Proteomes" id="UP000700212">
    <property type="component" value="Unassembled WGS sequence"/>
</dbReference>
<dbReference type="EMBL" id="DYTV01000097">
    <property type="protein sequence ID" value="HJH11498.1"/>
    <property type="molecule type" value="Genomic_DNA"/>
</dbReference>
<sequence>MRQQWLRLTLVLIVMSILLPTMHVAAKSTIEVQVDFSVTDKLKYGALSPAEITIKNTGKDFLGDMVVKSEKNNREVTTAQPLNIASGEEKKITVNLNGSQIAENPKVMLPKIIAFYDGGIEGGKKVSATYQLVTQPQLYPEDTPFIFTLTSNRERLQAISDQLKKQLADSVEVALTTQTFPQDVEALALANVLIIDDVATQDLTKAQQNALIAWVRNGGMLVAGTTPTTLGELNAHMPLQKAEKQQLTISENLTIPGYMTTLEPGATVVKTTGTGETLVAQKPLGKGKVVQFAFVIGDQPYHNNQAYGEWLVSAVDMQHQVMATTNVAEYYRTANATFEAFEVSASGILLAIILYVIIVGPILYMVLKKLDKREYAWVIIPTLAVVVAITLFGFGAKDRIRQPQTQQVASYVINEDSSLSGTYMTSLLTNRGGTFSFTFDDTTTAFAMEATNLGANAQTAYTKGQQVVFKDARYWSVQQIQGESFIPKLGKFDTSLVVADGRVEGTVKNNFPFDVQDVAIATGKERIHLGTIKAGATLQVSAEIPSNYLQAGQVALEAYQYTAMPQQDLDERLHQMVSEAAVLQTQDLQSPILVGWTDEPFIGLTYEGKAKQKMINYLAQPITATLQLQGDFSITSEVMNKQLYDLQTATAYTPSSVDEEEWYFEGKETVMTLEVPAQMVKDIASIKQITVEANATQGEVSIWNATTQAYEDIERMAPTASSKDYIDGNQIKLLLTGPEHEWYELPIVELKGVAQ</sequence>
<organism evidence="2 3">
    <name type="scientific">Metalysinibacillus jejuensis</name>
    <dbReference type="NCBI Taxonomy" id="914327"/>
    <lineage>
        <taxon>Bacteria</taxon>
        <taxon>Bacillati</taxon>
        <taxon>Bacillota</taxon>
        <taxon>Bacilli</taxon>
        <taxon>Bacillales</taxon>
        <taxon>Caryophanaceae</taxon>
        <taxon>Metalysinibacillus</taxon>
    </lineage>
</organism>
<accession>A0A921ND59</accession>
<dbReference type="AlphaFoldDB" id="A0A921ND59"/>
<proteinExistence type="predicted"/>
<name>A0A921ND59_9BACL</name>
<evidence type="ECO:0000313" key="2">
    <source>
        <dbReference type="EMBL" id="HJH11498.1"/>
    </source>
</evidence>